<protein>
    <recommendedName>
        <fullName evidence="4 16">Dihydrolipoyl dehydrogenase</fullName>
        <ecNumber evidence="3 16">1.8.1.4</ecNumber>
    </recommendedName>
</protein>
<organism evidence="19 20">
    <name type="scientific">Natranaerobius trueperi</name>
    <dbReference type="NCBI Taxonomy" id="759412"/>
    <lineage>
        <taxon>Bacteria</taxon>
        <taxon>Bacillati</taxon>
        <taxon>Bacillota</taxon>
        <taxon>Clostridia</taxon>
        <taxon>Natranaerobiales</taxon>
        <taxon>Natranaerobiaceae</taxon>
        <taxon>Natranaerobius</taxon>
    </lineage>
</organism>
<evidence type="ECO:0000259" key="17">
    <source>
        <dbReference type="Pfam" id="PF02852"/>
    </source>
</evidence>
<dbReference type="AlphaFoldDB" id="A0A226BY34"/>
<dbReference type="PROSITE" id="PS00076">
    <property type="entry name" value="PYRIDINE_REDOX_1"/>
    <property type="match status" value="1"/>
</dbReference>
<evidence type="ECO:0000256" key="14">
    <source>
        <dbReference type="PIRSR" id="PIRSR000350-3"/>
    </source>
</evidence>
<keyword evidence="9 14" id="KW-0520">NAD</keyword>
<evidence type="ECO:0000313" key="20">
    <source>
        <dbReference type="Proteomes" id="UP000214588"/>
    </source>
</evidence>
<dbReference type="PIRSF" id="PIRSF000350">
    <property type="entry name" value="Mercury_reductase_MerA"/>
    <property type="match status" value="1"/>
</dbReference>
<proteinExistence type="inferred from homology"/>
<dbReference type="InterPro" id="IPR050151">
    <property type="entry name" value="Class-I_Pyr_Nuc-Dis_Oxidored"/>
</dbReference>
<keyword evidence="10" id="KW-1015">Disulfide bond</keyword>
<feature type="active site" description="Proton acceptor" evidence="13">
    <location>
        <position position="441"/>
    </location>
</feature>
<dbReference type="PRINTS" id="PR00411">
    <property type="entry name" value="PNDRDTASEI"/>
</dbReference>
<dbReference type="FunFam" id="3.30.390.30:FF:000001">
    <property type="entry name" value="Dihydrolipoyl dehydrogenase"/>
    <property type="match status" value="1"/>
</dbReference>
<keyword evidence="5" id="KW-0963">Cytoplasm</keyword>
<feature type="binding site" evidence="14">
    <location>
        <begin position="315"/>
        <end position="318"/>
    </location>
    <ligand>
        <name>FAD</name>
        <dbReference type="ChEBI" id="CHEBI:57692"/>
    </ligand>
</feature>
<dbReference type="SUPFAM" id="SSF55424">
    <property type="entry name" value="FAD/NAD-linked reductases, dimerisation (C-terminal) domain"/>
    <property type="match status" value="1"/>
</dbReference>
<evidence type="ECO:0000256" key="7">
    <source>
        <dbReference type="ARBA" id="ARBA00022827"/>
    </source>
</evidence>
<dbReference type="InterPro" id="IPR023753">
    <property type="entry name" value="FAD/NAD-binding_dom"/>
</dbReference>
<evidence type="ECO:0000256" key="2">
    <source>
        <dbReference type="ARBA" id="ARBA00007532"/>
    </source>
</evidence>
<dbReference type="GO" id="GO:0004148">
    <property type="term" value="F:dihydrolipoyl dehydrogenase (NADH) activity"/>
    <property type="evidence" value="ECO:0007669"/>
    <property type="project" value="UniProtKB-EC"/>
</dbReference>
<dbReference type="Pfam" id="PF07992">
    <property type="entry name" value="Pyr_redox_2"/>
    <property type="match status" value="1"/>
</dbReference>
<dbReference type="InterPro" id="IPR036188">
    <property type="entry name" value="FAD/NAD-bd_sf"/>
</dbReference>
<dbReference type="OrthoDB" id="9807946at2"/>
<dbReference type="PRINTS" id="PR00368">
    <property type="entry name" value="FADPNR"/>
</dbReference>
<dbReference type="PANTHER" id="PTHR22912:SF217">
    <property type="entry name" value="DIHYDROLIPOYL DEHYDROGENASE"/>
    <property type="match status" value="1"/>
</dbReference>
<dbReference type="Gene3D" id="3.50.50.60">
    <property type="entry name" value="FAD/NAD(P)-binding domain"/>
    <property type="match status" value="2"/>
</dbReference>
<evidence type="ECO:0000256" key="3">
    <source>
        <dbReference type="ARBA" id="ARBA00012608"/>
    </source>
</evidence>
<dbReference type="InterPro" id="IPR006258">
    <property type="entry name" value="Lipoamide_DH"/>
</dbReference>
<reference evidence="19 20" key="1">
    <citation type="submission" date="2017-06" db="EMBL/GenBank/DDBJ databases">
        <title>Draft Genome Sequence of Natranaerobius trueperi halophilic, alkalithermophilic bacteria from soda lakes.</title>
        <authorList>
            <person name="Zhao B."/>
        </authorList>
    </citation>
    <scope>NUCLEOTIDE SEQUENCE [LARGE SCALE GENOMIC DNA]</scope>
    <source>
        <strain evidence="19 20">DSM 18760</strain>
    </source>
</reference>
<dbReference type="RefSeq" id="WP_089024256.1">
    <property type="nucleotide sequence ID" value="NZ_NIQC01000029.1"/>
</dbReference>
<dbReference type="InterPro" id="IPR012999">
    <property type="entry name" value="Pyr_OxRdtase_I_AS"/>
</dbReference>
<dbReference type="Pfam" id="PF02852">
    <property type="entry name" value="Pyr_redox_dim"/>
    <property type="match status" value="1"/>
</dbReference>
<dbReference type="EMBL" id="NIQC01000029">
    <property type="protein sequence ID" value="OWZ83027.1"/>
    <property type="molecule type" value="Genomic_DNA"/>
</dbReference>
<evidence type="ECO:0000256" key="13">
    <source>
        <dbReference type="PIRSR" id="PIRSR000350-2"/>
    </source>
</evidence>
<keyword evidence="6 16" id="KW-0285">Flavoprotein</keyword>
<gene>
    <name evidence="19" type="primary">lpdA</name>
    <name evidence="19" type="ORF">CDO51_10710</name>
</gene>
<keyword evidence="14" id="KW-0547">Nucleotide-binding</keyword>
<comment type="catalytic activity">
    <reaction evidence="12 16">
        <text>N(6)-[(R)-dihydrolipoyl]-L-lysyl-[protein] + NAD(+) = N(6)-[(R)-lipoyl]-L-lysyl-[protein] + NADH + H(+)</text>
        <dbReference type="Rhea" id="RHEA:15045"/>
        <dbReference type="Rhea" id="RHEA-COMP:10474"/>
        <dbReference type="Rhea" id="RHEA-COMP:10475"/>
        <dbReference type="ChEBI" id="CHEBI:15378"/>
        <dbReference type="ChEBI" id="CHEBI:57540"/>
        <dbReference type="ChEBI" id="CHEBI:57945"/>
        <dbReference type="ChEBI" id="CHEBI:83099"/>
        <dbReference type="ChEBI" id="CHEBI:83100"/>
        <dbReference type="EC" id="1.8.1.4"/>
    </reaction>
</comment>
<evidence type="ECO:0000256" key="8">
    <source>
        <dbReference type="ARBA" id="ARBA00023002"/>
    </source>
</evidence>
<dbReference type="PANTHER" id="PTHR22912">
    <property type="entry name" value="DISULFIDE OXIDOREDUCTASE"/>
    <property type="match status" value="1"/>
</dbReference>
<evidence type="ECO:0000313" key="19">
    <source>
        <dbReference type="EMBL" id="OWZ83027.1"/>
    </source>
</evidence>
<accession>A0A226BY34</accession>
<feature type="binding site" evidence="14">
    <location>
        <position position="50"/>
    </location>
    <ligand>
        <name>FAD</name>
        <dbReference type="ChEBI" id="CHEBI:57692"/>
    </ligand>
</feature>
<keyword evidence="8 16" id="KW-0560">Oxidoreductase</keyword>
<evidence type="ECO:0000256" key="4">
    <source>
        <dbReference type="ARBA" id="ARBA00016961"/>
    </source>
</evidence>
<sequence>MEHVDLLVIGSGPGGYVAALRGAQLGASVIMVEKNELGGTCLNRGCIPTKTLHQSAEKYTDAKKGEEFGFEVSNISLNYDRVQERKDKVIEQLKNSVEKLLKKNNVKTIYGKCSLKPDKRAVISLNDGSTKEIAAKRVIIATGSKPSIPDIPGIEHPNVIGTDEILDSKELVNDLVVIGGGVTGVELAGIMANFGVNVTLIKRTPYLSPLDDDIAQRLFSMLKKSGVNVLTKSQVSKIEDQENSEGVTVQIKRKEKLEEITADKVLVSRGRIPNFEGLDELDLKTNKDGIIVNEKMETSFDGIYAIGDVASNSSMLAHVANHQGIIAAENAMGKEYKYDDRAVPGCVFTTIEAASVGENESSLKEQEIPYLVGRFPFGANGKALAAGKVEGQVKIISHKESGEVLGVHILGPNASDLIQEGTLAVKNKLKINDLVDLIHPHPTLSETLWEAALDITGLPLHQMPKKPRK</sequence>
<feature type="domain" description="FAD/NAD(P)-binding" evidence="18">
    <location>
        <begin position="5"/>
        <end position="324"/>
    </location>
</feature>
<dbReference type="GO" id="GO:0005737">
    <property type="term" value="C:cytoplasm"/>
    <property type="evidence" value="ECO:0007669"/>
    <property type="project" value="UniProtKB-SubCell"/>
</dbReference>
<dbReference type="NCBIfam" id="TIGR01350">
    <property type="entry name" value="lipoamide_DH"/>
    <property type="match status" value="1"/>
</dbReference>
<name>A0A226BY34_9FIRM</name>
<comment type="similarity">
    <text evidence="2 16">Belongs to the class-I pyridine nucleotide-disulfide oxidoreductase family.</text>
</comment>
<evidence type="ECO:0000256" key="10">
    <source>
        <dbReference type="ARBA" id="ARBA00023157"/>
    </source>
</evidence>
<evidence type="ECO:0000256" key="16">
    <source>
        <dbReference type="RuleBase" id="RU003692"/>
    </source>
</evidence>
<evidence type="ECO:0000256" key="5">
    <source>
        <dbReference type="ARBA" id="ARBA00022490"/>
    </source>
</evidence>
<keyword evidence="11 16" id="KW-0676">Redox-active center</keyword>
<dbReference type="GO" id="GO:0006103">
    <property type="term" value="P:2-oxoglutarate metabolic process"/>
    <property type="evidence" value="ECO:0007669"/>
    <property type="project" value="TreeGrafter"/>
</dbReference>
<dbReference type="GO" id="GO:0050660">
    <property type="term" value="F:flavin adenine dinucleotide binding"/>
    <property type="evidence" value="ECO:0007669"/>
    <property type="project" value="InterPro"/>
</dbReference>
<feature type="disulfide bond" description="Redox-active" evidence="15">
    <location>
        <begin position="41"/>
        <end position="46"/>
    </location>
</feature>
<comment type="caution">
    <text evidence="19">The sequence shown here is derived from an EMBL/GenBank/DDBJ whole genome shotgun (WGS) entry which is preliminary data.</text>
</comment>
<evidence type="ECO:0000256" key="11">
    <source>
        <dbReference type="ARBA" id="ARBA00023284"/>
    </source>
</evidence>
<feature type="binding site" evidence="14">
    <location>
        <position position="308"/>
    </location>
    <ligand>
        <name>FAD</name>
        <dbReference type="ChEBI" id="CHEBI:57692"/>
    </ligand>
</feature>
<dbReference type="InterPro" id="IPR016156">
    <property type="entry name" value="FAD/NAD-linked_Rdtase_dimer_sf"/>
</dbReference>
<comment type="miscellaneous">
    <text evidence="16">The active site is a redox-active disulfide bond.</text>
</comment>
<evidence type="ECO:0000256" key="1">
    <source>
        <dbReference type="ARBA" id="ARBA00004496"/>
    </source>
</evidence>
<dbReference type="InterPro" id="IPR004099">
    <property type="entry name" value="Pyr_nucl-diS_OxRdtase_dimer"/>
</dbReference>
<comment type="cofactor">
    <cofactor evidence="14 16">
        <name>FAD</name>
        <dbReference type="ChEBI" id="CHEBI:57692"/>
    </cofactor>
    <text evidence="14 16">Binds 1 FAD per subunit.</text>
</comment>
<keyword evidence="7 14" id="KW-0274">FAD</keyword>
<dbReference type="SUPFAM" id="SSF51905">
    <property type="entry name" value="FAD/NAD(P)-binding domain"/>
    <property type="match status" value="1"/>
</dbReference>
<evidence type="ECO:0000256" key="12">
    <source>
        <dbReference type="ARBA" id="ARBA00049187"/>
    </source>
</evidence>
<comment type="subcellular location">
    <subcellularLocation>
        <location evidence="1">Cytoplasm</location>
    </subcellularLocation>
</comment>
<feature type="domain" description="Pyridine nucleotide-disulphide oxidoreductase dimerisation" evidence="17">
    <location>
        <begin position="343"/>
        <end position="452"/>
    </location>
</feature>
<dbReference type="InterPro" id="IPR001100">
    <property type="entry name" value="Pyr_nuc-diS_OxRdtase"/>
</dbReference>
<feature type="binding site" evidence="14">
    <location>
        <begin position="179"/>
        <end position="186"/>
    </location>
    <ligand>
        <name>NAD(+)</name>
        <dbReference type="ChEBI" id="CHEBI:57540"/>
    </ligand>
</feature>
<evidence type="ECO:0000256" key="6">
    <source>
        <dbReference type="ARBA" id="ARBA00022630"/>
    </source>
</evidence>
<evidence type="ECO:0000256" key="15">
    <source>
        <dbReference type="PIRSR" id="PIRSR000350-4"/>
    </source>
</evidence>
<dbReference type="EC" id="1.8.1.4" evidence="3 16"/>
<feature type="binding site" evidence="14">
    <location>
        <begin position="142"/>
        <end position="144"/>
    </location>
    <ligand>
        <name>FAD</name>
        <dbReference type="ChEBI" id="CHEBI:57692"/>
    </ligand>
</feature>
<evidence type="ECO:0000256" key="9">
    <source>
        <dbReference type="ARBA" id="ARBA00023027"/>
    </source>
</evidence>
<evidence type="ECO:0000259" key="18">
    <source>
        <dbReference type="Pfam" id="PF07992"/>
    </source>
</evidence>
<feature type="binding site" evidence="14">
    <location>
        <position position="270"/>
    </location>
    <ligand>
        <name>NAD(+)</name>
        <dbReference type="ChEBI" id="CHEBI:57540"/>
    </ligand>
</feature>
<dbReference type="Proteomes" id="UP000214588">
    <property type="component" value="Unassembled WGS sequence"/>
</dbReference>
<dbReference type="Gene3D" id="3.30.390.30">
    <property type="match status" value="1"/>
</dbReference>
<keyword evidence="20" id="KW-1185">Reference proteome</keyword>